<dbReference type="EMBL" id="KL363193">
    <property type="protein sequence ID" value="KFD56608.1"/>
    <property type="molecule type" value="Genomic_DNA"/>
</dbReference>
<keyword evidence="3" id="KW-1185">Reference proteome</keyword>
<evidence type="ECO:0000313" key="3">
    <source>
        <dbReference type="Proteomes" id="UP000030764"/>
    </source>
</evidence>
<feature type="non-terminal residue" evidence="1">
    <location>
        <position position="1"/>
    </location>
</feature>
<evidence type="ECO:0000313" key="2">
    <source>
        <dbReference type="EMBL" id="KFD59534.1"/>
    </source>
</evidence>
<dbReference type="Proteomes" id="UP000030758">
    <property type="component" value="Unassembled WGS sequence"/>
</dbReference>
<evidence type="ECO:0000313" key="1">
    <source>
        <dbReference type="EMBL" id="KFD56608.1"/>
    </source>
</evidence>
<proteinExistence type="predicted"/>
<dbReference type="Proteomes" id="UP000030764">
    <property type="component" value="Unassembled WGS sequence"/>
</dbReference>
<dbReference type="EMBL" id="KL367847">
    <property type="protein sequence ID" value="KFD59534.1"/>
    <property type="molecule type" value="Genomic_DNA"/>
</dbReference>
<accession>A0A085MHB2</accession>
<reference evidence="1 3" key="1">
    <citation type="journal article" date="2014" name="Nat. Genet.">
        <title>Genome and transcriptome of the porcine whipworm Trichuris suis.</title>
        <authorList>
            <person name="Jex A.R."/>
            <person name="Nejsum P."/>
            <person name="Schwarz E.M."/>
            <person name="Hu L."/>
            <person name="Young N.D."/>
            <person name="Hall R.S."/>
            <person name="Korhonen P.K."/>
            <person name="Liao S."/>
            <person name="Thamsborg S."/>
            <person name="Xia J."/>
            <person name="Xu P."/>
            <person name="Wang S."/>
            <person name="Scheerlinck J.P."/>
            <person name="Hofmann A."/>
            <person name="Sternberg P.W."/>
            <person name="Wang J."/>
            <person name="Gasser R.B."/>
        </authorList>
    </citation>
    <scope>NUCLEOTIDE SEQUENCE [LARGE SCALE GENOMIC DNA]</scope>
    <source>
        <strain evidence="2">DCEP-RM93F</strain>
        <strain evidence="1">DCEP-RM93M</strain>
    </source>
</reference>
<name>A0A085MHB2_9BILA</name>
<organism evidence="1 3">
    <name type="scientific">Trichuris suis</name>
    <name type="common">pig whipworm</name>
    <dbReference type="NCBI Taxonomy" id="68888"/>
    <lineage>
        <taxon>Eukaryota</taxon>
        <taxon>Metazoa</taxon>
        <taxon>Ecdysozoa</taxon>
        <taxon>Nematoda</taxon>
        <taxon>Enoplea</taxon>
        <taxon>Dorylaimia</taxon>
        <taxon>Trichinellida</taxon>
        <taxon>Trichuridae</taxon>
        <taxon>Trichuris</taxon>
    </lineage>
</organism>
<dbReference type="AlphaFoldDB" id="A0A085MHB2"/>
<gene>
    <name evidence="1" type="ORF">M513_02712</name>
    <name evidence="2" type="ORF">M514_02712</name>
</gene>
<sequence length="113" mass="13178">VITLHKGGTETVIISLSFKHAKFLPQQPPIGIVVRREVLQLGAFVQQRWQPFRVLRIILQRAIVHSCRKLKEENDANFDADCRAHVGRKNFLQQTSFRKYRFHDVTERLNANS</sequence>
<protein>
    <submittedName>
        <fullName evidence="1">Uncharacterized protein</fullName>
    </submittedName>
</protein>